<dbReference type="PANTHER" id="PTHR31623">
    <property type="entry name" value="F21J9.9"/>
    <property type="match status" value="1"/>
</dbReference>
<organism evidence="4 5">
    <name type="scientific">Stephania cephalantha</name>
    <dbReference type="NCBI Taxonomy" id="152367"/>
    <lineage>
        <taxon>Eukaryota</taxon>
        <taxon>Viridiplantae</taxon>
        <taxon>Streptophyta</taxon>
        <taxon>Embryophyta</taxon>
        <taxon>Tracheophyta</taxon>
        <taxon>Spermatophyta</taxon>
        <taxon>Magnoliopsida</taxon>
        <taxon>Ranunculales</taxon>
        <taxon>Menispermaceae</taxon>
        <taxon>Menispermoideae</taxon>
        <taxon>Cissampelideae</taxon>
        <taxon>Stephania</taxon>
    </lineage>
</organism>
<evidence type="ECO:0000256" key="3">
    <source>
        <dbReference type="ARBA" id="ARBA00023315"/>
    </source>
</evidence>
<gene>
    <name evidence="4" type="ORF">Scep_029543</name>
</gene>
<accession>A0AAP0E2D5</accession>
<keyword evidence="2" id="KW-0808">Transferase</keyword>
<reference evidence="4 5" key="1">
    <citation type="submission" date="2024-01" db="EMBL/GenBank/DDBJ databases">
        <title>Genome assemblies of Stephania.</title>
        <authorList>
            <person name="Yang L."/>
        </authorList>
    </citation>
    <scope>NUCLEOTIDE SEQUENCE [LARGE SCALE GENOMIC DNA]</scope>
    <source>
        <strain evidence="4">JXDWG</strain>
        <tissue evidence="4">Leaf</tissue>
    </source>
</reference>
<dbReference type="Proteomes" id="UP001419268">
    <property type="component" value="Unassembled WGS sequence"/>
</dbReference>
<proteinExistence type="inferred from homology"/>
<evidence type="ECO:0000256" key="2">
    <source>
        <dbReference type="ARBA" id="ARBA00022679"/>
    </source>
</evidence>
<keyword evidence="3" id="KW-0012">Acyltransferase</keyword>
<evidence type="ECO:0000313" key="5">
    <source>
        <dbReference type="Proteomes" id="UP001419268"/>
    </source>
</evidence>
<protein>
    <submittedName>
        <fullName evidence="4">Uncharacterized protein</fullName>
    </submittedName>
</protein>
<comment type="similarity">
    <text evidence="1">Belongs to the plant acyltransferase family.</text>
</comment>
<dbReference type="EMBL" id="JBBNAG010000013">
    <property type="protein sequence ID" value="KAK9083072.1"/>
    <property type="molecule type" value="Genomic_DNA"/>
</dbReference>
<dbReference type="GO" id="GO:0016746">
    <property type="term" value="F:acyltransferase activity"/>
    <property type="evidence" value="ECO:0007669"/>
    <property type="project" value="UniProtKB-KW"/>
</dbReference>
<comment type="caution">
    <text evidence="4">The sequence shown here is derived from an EMBL/GenBank/DDBJ whole genome shotgun (WGS) entry which is preliminary data.</text>
</comment>
<dbReference type="Gene3D" id="3.30.559.10">
    <property type="entry name" value="Chloramphenicol acetyltransferase-like domain"/>
    <property type="match status" value="1"/>
</dbReference>
<evidence type="ECO:0000256" key="1">
    <source>
        <dbReference type="ARBA" id="ARBA00009861"/>
    </source>
</evidence>
<evidence type="ECO:0000313" key="4">
    <source>
        <dbReference type="EMBL" id="KAK9083072.1"/>
    </source>
</evidence>
<keyword evidence="5" id="KW-1185">Reference proteome</keyword>
<sequence>MMWHQSMVNIHITIEDTKSISNGAVDGGKIYSQHSKAPNPPKHHLFSSSHFRKVSNVVTKRFMFDASNITRLRKKDVVESPTQDEAISAIMWKRFIELDQSRLCTTTTDCKHPYSAFYTVNLRRRRALLLLQSENMAFGICGHRHRWRPSTTLGFSLGSGDPPTRALVERFFGGGEGGGLVFDDGGGVVEEGAGGGRGGAVFGDDEGGGLVFFGALTVVLSKGAFGGSGGVIEGALALAEALA</sequence>
<name>A0AAP0E2D5_9MAGN</name>
<dbReference type="AlphaFoldDB" id="A0AAP0E2D5"/>
<dbReference type="InterPro" id="IPR023213">
    <property type="entry name" value="CAT-like_dom_sf"/>
</dbReference>
<dbReference type="PANTHER" id="PTHR31623:SF17">
    <property type="entry name" value="F21J9.9"/>
    <property type="match status" value="1"/>
</dbReference>